<dbReference type="PANTHER" id="PTHR43356:SF2">
    <property type="entry name" value="PHOSPHATE ACETYLTRANSFERASE"/>
    <property type="match status" value="1"/>
</dbReference>
<evidence type="ECO:0000256" key="1">
    <source>
        <dbReference type="ARBA" id="ARBA00005656"/>
    </source>
</evidence>
<evidence type="ECO:0000313" key="5">
    <source>
        <dbReference type="EMBL" id="MFG1371684.1"/>
    </source>
</evidence>
<dbReference type="InterPro" id="IPR050500">
    <property type="entry name" value="Phos_Acetyltrans/Butyryltrans"/>
</dbReference>
<reference evidence="5 6" key="1">
    <citation type="submission" date="2024-02" db="EMBL/GenBank/DDBJ databases">
        <title>Expansion and revision of Xanthobacter and proposal of Roseixanthobacter gen. nov.</title>
        <authorList>
            <person name="Soltysiak M.P.M."/>
            <person name="Jalihal A."/>
            <person name="Ory A."/>
            <person name="Chrisophersen C."/>
            <person name="Lee A.D."/>
            <person name="Boulton J."/>
            <person name="Springer M."/>
        </authorList>
    </citation>
    <scope>NUCLEOTIDE SEQUENCE [LARGE SCALE GENOMIC DNA]</scope>
    <source>
        <strain evidence="5 6">23A</strain>
    </source>
</reference>
<keyword evidence="2" id="KW-0808">Transferase</keyword>
<dbReference type="PIRSF" id="PIRSF000428">
    <property type="entry name" value="P_Ac_trans"/>
    <property type="match status" value="1"/>
</dbReference>
<dbReference type="RefSeq" id="WP_393991652.1">
    <property type="nucleotide sequence ID" value="NZ_JBAFVH010000003.1"/>
</dbReference>
<dbReference type="Pfam" id="PF01515">
    <property type="entry name" value="PTA_PTB"/>
    <property type="match status" value="1"/>
</dbReference>
<evidence type="ECO:0000256" key="3">
    <source>
        <dbReference type="ARBA" id="ARBA00023315"/>
    </source>
</evidence>
<dbReference type="SUPFAM" id="SSF53659">
    <property type="entry name" value="Isocitrate/Isopropylmalate dehydrogenase-like"/>
    <property type="match status" value="1"/>
</dbReference>
<evidence type="ECO:0000259" key="4">
    <source>
        <dbReference type="Pfam" id="PF01515"/>
    </source>
</evidence>
<dbReference type="Gene3D" id="3.40.718.10">
    <property type="entry name" value="Isopropylmalate Dehydrogenase"/>
    <property type="match status" value="1"/>
</dbReference>
<dbReference type="InterPro" id="IPR012147">
    <property type="entry name" value="P_Ac_Bu_trans"/>
</dbReference>
<dbReference type="NCBIfam" id="NF008852">
    <property type="entry name" value="PRK11890.1"/>
    <property type="match status" value="1"/>
</dbReference>
<keyword evidence="3" id="KW-0012">Acyltransferase</keyword>
<feature type="domain" description="Phosphate acetyl/butaryl transferase" evidence="4">
    <location>
        <begin position="96"/>
        <end position="310"/>
    </location>
</feature>
<keyword evidence="6" id="KW-1185">Reference proteome</keyword>
<comment type="caution">
    <text evidence="5">The sequence shown here is derived from an EMBL/GenBank/DDBJ whole genome shotgun (WGS) entry which is preliminary data.</text>
</comment>
<protein>
    <submittedName>
        <fullName evidence="5">Phosphate acetyltransferase</fullName>
    </submittedName>
</protein>
<proteinExistence type="inferred from homology"/>
<organism evidence="5 6">
    <name type="scientific">Xanthobacter oligotrophicus</name>
    <dbReference type="NCBI Taxonomy" id="2607286"/>
    <lineage>
        <taxon>Bacteria</taxon>
        <taxon>Pseudomonadati</taxon>
        <taxon>Pseudomonadota</taxon>
        <taxon>Alphaproteobacteria</taxon>
        <taxon>Hyphomicrobiales</taxon>
        <taxon>Xanthobacteraceae</taxon>
        <taxon>Xanthobacter</taxon>
    </lineage>
</organism>
<dbReference type="EMBL" id="JBAFVH010000003">
    <property type="protein sequence ID" value="MFG1371684.1"/>
    <property type="molecule type" value="Genomic_DNA"/>
</dbReference>
<accession>A0ABW6ZSJ1</accession>
<dbReference type="PANTHER" id="PTHR43356">
    <property type="entry name" value="PHOSPHATE ACETYLTRANSFERASE"/>
    <property type="match status" value="1"/>
</dbReference>
<dbReference type="Proteomes" id="UP001604002">
    <property type="component" value="Unassembled WGS sequence"/>
</dbReference>
<name>A0ABW6ZSJ1_9HYPH</name>
<comment type="similarity">
    <text evidence="1">Belongs to the phosphate acetyltransferase and butyryltransferase family.</text>
</comment>
<evidence type="ECO:0000313" key="6">
    <source>
        <dbReference type="Proteomes" id="UP001604002"/>
    </source>
</evidence>
<gene>
    <name evidence="5" type="ORF">V5F32_05890</name>
</gene>
<sequence length="327" mass="33567">MPASIALEPLSPHAQAPRHEKYDRLIATAQALPKLRVAVAHPCDEASLGAALEAAELGLIEPILVGPAGKIAAAAAAARLDISALRQVSAAHSHAAAAKAVELVRCGEADALMKGSLHTDELMSAVVARDTGLRTARRISHCFVMDVPGHPDALIITDAAINIAPSLEDKCHIVQNAIDLANALKFEEARVAVLSAMETVNPNVPSTIEAAALCKMADRGQITGGIVDGPLALDNAIDLGSAAIKHITSPVAGRANILVVPDLEAGNMLAKSLTFLAGADAAGIVLGARVPIILTSRADSKTTRLASCAVASLLADARRAMAKAVEV</sequence>
<evidence type="ECO:0000256" key="2">
    <source>
        <dbReference type="ARBA" id="ARBA00022679"/>
    </source>
</evidence>
<dbReference type="NCBIfam" id="NF006045">
    <property type="entry name" value="PRK08190.1"/>
    <property type="match status" value="1"/>
</dbReference>
<dbReference type="InterPro" id="IPR002505">
    <property type="entry name" value="PTA_PTB"/>
</dbReference>